<keyword evidence="3" id="KW-1185">Reference proteome</keyword>
<evidence type="ECO:0000313" key="3">
    <source>
        <dbReference type="Proteomes" id="UP000031523"/>
    </source>
</evidence>
<evidence type="ECO:0000313" key="2">
    <source>
        <dbReference type="EMBL" id="AJE82330.1"/>
    </source>
</evidence>
<evidence type="ECO:0000256" key="1">
    <source>
        <dbReference type="SAM" id="MobiDB-lite"/>
    </source>
</evidence>
<organism evidence="2 3">
    <name type="scientific">Streptomyces albus (strain ATCC 21838 / DSM 41398 / FERM P-419 / JCM 4703 / NBRC 107858)</name>
    <dbReference type="NCBI Taxonomy" id="1081613"/>
    <lineage>
        <taxon>Bacteria</taxon>
        <taxon>Bacillati</taxon>
        <taxon>Actinomycetota</taxon>
        <taxon>Actinomycetes</taxon>
        <taxon>Kitasatosporales</taxon>
        <taxon>Streptomycetaceae</taxon>
        <taxon>Streptomyces</taxon>
    </lineage>
</organism>
<dbReference type="EMBL" id="CP010519">
    <property type="protein sequence ID" value="AJE82330.1"/>
    <property type="molecule type" value="Genomic_DNA"/>
</dbReference>
<proteinExistence type="predicted"/>
<sequence>MARRREVPQWHGPLALPSDEPGRGEAALEEEKLEAGWVR</sequence>
<dbReference type="KEGG" id="sals:SLNWT_1954"/>
<feature type="region of interest" description="Disordered" evidence="1">
    <location>
        <begin position="1"/>
        <end position="39"/>
    </location>
</feature>
<protein>
    <submittedName>
        <fullName evidence="2">Uncharacterized protein</fullName>
    </submittedName>
</protein>
<name>A0A0B5ESV9_STRA4</name>
<accession>A0A0B5ESV9</accession>
<feature type="compositionally biased region" description="Basic and acidic residues" evidence="1">
    <location>
        <begin position="29"/>
        <end position="39"/>
    </location>
</feature>
<reference evidence="2 3" key="1">
    <citation type="submission" date="2015-01" db="EMBL/GenBank/DDBJ databases">
        <title>Enhanced salinomycin production by adjusting the supply of polyketide extender units in Streptomyce albus DSM 41398.</title>
        <authorList>
            <person name="Lu C."/>
        </authorList>
    </citation>
    <scope>NUCLEOTIDE SEQUENCE [LARGE SCALE GENOMIC DNA]</scope>
    <source>
        <strain evidence="3">ATCC 21838 / DSM 41398 / FERM P-419 / JCM 4703 / NBRC 107858</strain>
    </source>
</reference>
<gene>
    <name evidence="2" type="ORF">SLNWT_1954</name>
</gene>
<dbReference type="AlphaFoldDB" id="A0A0B5ESV9"/>
<dbReference type="Proteomes" id="UP000031523">
    <property type="component" value="Chromosome"/>
</dbReference>